<keyword evidence="7" id="KW-0802">TPR repeat</keyword>
<dbReference type="FunFam" id="1.25.40.10:FF:000179">
    <property type="entry name" value="Mitochondrial fission 1 protein"/>
    <property type="match status" value="1"/>
</dbReference>
<dbReference type="EMBL" id="KZ819371">
    <property type="protein sequence ID" value="PWN43339.1"/>
    <property type="molecule type" value="Genomic_DNA"/>
</dbReference>
<dbReference type="InterPro" id="IPR016543">
    <property type="entry name" value="Fis1"/>
</dbReference>
<dbReference type="SUPFAM" id="SSF48452">
    <property type="entry name" value="TPR-like"/>
    <property type="match status" value="1"/>
</dbReference>
<comment type="function">
    <text evidence="11">Has a role in mitochondrial fission. Has a role in outer membrane fission but not matrix separation.</text>
</comment>
<dbReference type="Pfam" id="PF14853">
    <property type="entry name" value="Fis1_TPR_C"/>
    <property type="match status" value="1"/>
</dbReference>
<dbReference type="Pfam" id="PF14852">
    <property type="entry name" value="Fis1_TPR_N"/>
    <property type="match status" value="1"/>
</dbReference>
<evidence type="ECO:0000313" key="14">
    <source>
        <dbReference type="EMBL" id="PWN43339.1"/>
    </source>
</evidence>
<dbReference type="FunCoup" id="A0A316W0W6">
    <property type="interactions" value="190"/>
</dbReference>
<evidence type="ECO:0000256" key="5">
    <source>
        <dbReference type="ARBA" id="ARBA00022737"/>
    </source>
</evidence>
<evidence type="ECO:0000256" key="3">
    <source>
        <dbReference type="ARBA" id="ARBA00014314"/>
    </source>
</evidence>
<protein>
    <recommendedName>
        <fullName evidence="3 12">Mitochondrial fission 1 protein</fullName>
    </recommendedName>
</protein>
<dbReference type="InterPro" id="IPR033745">
    <property type="entry name" value="Fis1_cytosol"/>
</dbReference>
<dbReference type="InterPro" id="IPR028058">
    <property type="entry name" value="Fis1_TPR_N"/>
</dbReference>
<evidence type="ECO:0000256" key="2">
    <source>
        <dbReference type="ARBA" id="ARBA00008937"/>
    </source>
</evidence>
<evidence type="ECO:0000256" key="10">
    <source>
        <dbReference type="ARBA" id="ARBA00023136"/>
    </source>
</evidence>
<keyword evidence="8 13" id="KW-1133">Transmembrane helix</keyword>
<comment type="subcellular location">
    <subcellularLocation>
        <location evidence="1">Mitochondrion outer membrane</location>
        <topology evidence="1">Single-pass membrane protein</topology>
    </subcellularLocation>
</comment>
<feature type="transmembrane region" description="Helical" evidence="13">
    <location>
        <begin position="135"/>
        <end position="156"/>
    </location>
</feature>
<dbReference type="Proteomes" id="UP000245783">
    <property type="component" value="Unassembled WGS sequence"/>
</dbReference>
<evidence type="ECO:0000256" key="1">
    <source>
        <dbReference type="ARBA" id="ARBA00004572"/>
    </source>
</evidence>
<comment type="domain">
    <text evidence="12">The C-terminus is required for mitochondrial localization, while the N-terminus is necessary for mitochondrial fission.</text>
</comment>
<evidence type="ECO:0000256" key="13">
    <source>
        <dbReference type="SAM" id="Phobius"/>
    </source>
</evidence>
<dbReference type="PANTHER" id="PTHR13247:SF0">
    <property type="entry name" value="MITOCHONDRIAL FISSION 1 PROTEIN"/>
    <property type="match status" value="1"/>
</dbReference>
<evidence type="ECO:0000256" key="4">
    <source>
        <dbReference type="ARBA" id="ARBA00022692"/>
    </source>
</evidence>
<dbReference type="PANTHER" id="PTHR13247">
    <property type="entry name" value="TETRATRICOPEPTIDE REPEAT PROTEIN 11 TPR REPEAT PROTEIN 11"/>
    <property type="match status" value="1"/>
</dbReference>
<keyword evidence="4 13" id="KW-0812">Transmembrane</keyword>
<comment type="similarity">
    <text evidence="2 12">Belongs to the FIS1 family.</text>
</comment>
<dbReference type="GO" id="GO:0000266">
    <property type="term" value="P:mitochondrial fission"/>
    <property type="evidence" value="ECO:0007669"/>
    <property type="project" value="UniProtKB-UniRule"/>
</dbReference>
<evidence type="ECO:0000256" key="9">
    <source>
        <dbReference type="ARBA" id="ARBA00023128"/>
    </source>
</evidence>
<proteinExistence type="inferred from homology"/>
<accession>A0A316W0W6</accession>
<dbReference type="AlphaFoldDB" id="A0A316W0W6"/>
<reference evidence="14 15" key="1">
    <citation type="journal article" date="2018" name="Mol. Biol. Evol.">
        <title>Broad Genomic Sampling Reveals a Smut Pathogenic Ancestry of the Fungal Clade Ustilaginomycotina.</title>
        <authorList>
            <person name="Kijpornyongpan T."/>
            <person name="Mondo S.J."/>
            <person name="Barry K."/>
            <person name="Sandor L."/>
            <person name="Lee J."/>
            <person name="Lipzen A."/>
            <person name="Pangilinan J."/>
            <person name="LaButti K."/>
            <person name="Hainaut M."/>
            <person name="Henrissat B."/>
            <person name="Grigoriev I.V."/>
            <person name="Spatafora J.W."/>
            <person name="Aime M.C."/>
        </authorList>
    </citation>
    <scope>NUCLEOTIDE SEQUENCE [LARGE SCALE GENOMIC DNA]</scope>
    <source>
        <strain evidence="14 15">MCA 4658</strain>
    </source>
</reference>
<dbReference type="InterPro" id="IPR011990">
    <property type="entry name" value="TPR-like_helical_dom_sf"/>
</dbReference>
<dbReference type="GO" id="GO:0005741">
    <property type="term" value="C:mitochondrial outer membrane"/>
    <property type="evidence" value="ECO:0007669"/>
    <property type="project" value="UniProtKB-SubCell"/>
</dbReference>
<sequence length="161" mass="17914">MSLLNRTTTTSLPYALDASTPLSPSELNVLRGQYEKERASGHATTQTKFNYAWGLVKSDKREEVGEGVGVLADIYRSDPPRRRECLYYLSLGHYKMGNFDEARRFNSLLMEREPHNMQAQSLAQLIEKGVKREGIIGMALVGTAAAASAVVAAWLLGPRRR</sequence>
<keyword evidence="15" id="KW-1185">Reference proteome</keyword>
<evidence type="ECO:0000256" key="6">
    <source>
        <dbReference type="ARBA" id="ARBA00022787"/>
    </source>
</evidence>
<dbReference type="GO" id="GO:0005778">
    <property type="term" value="C:peroxisomal membrane"/>
    <property type="evidence" value="ECO:0007669"/>
    <property type="project" value="TreeGrafter"/>
</dbReference>
<dbReference type="RefSeq" id="XP_025370499.1">
    <property type="nucleotide sequence ID" value="XM_025512224.1"/>
</dbReference>
<dbReference type="OrthoDB" id="421154at2759"/>
<dbReference type="GO" id="GO:0016559">
    <property type="term" value="P:peroxisome fission"/>
    <property type="evidence" value="ECO:0007669"/>
    <property type="project" value="TreeGrafter"/>
</dbReference>
<evidence type="ECO:0000313" key="15">
    <source>
        <dbReference type="Proteomes" id="UP000245783"/>
    </source>
</evidence>
<keyword evidence="5" id="KW-0677">Repeat</keyword>
<name>A0A316W0W6_9BASI</name>
<dbReference type="Gene3D" id="1.25.40.10">
    <property type="entry name" value="Tetratricopeptide repeat domain"/>
    <property type="match status" value="1"/>
</dbReference>
<dbReference type="InParanoid" id="A0A316W0W6"/>
<dbReference type="GO" id="GO:0000422">
    <property type="term" value="P:autophagy of mitochondrion"/>
    <property type="evidence" value="ECO:0007669"/>
    <property type="project" value="TreeGrafter"/>
</dbReference>
<evidence type="ECO:0000256" key="12">
    <source>
        <dbReference type="PIRNR" id="PIRNR008835"/>
    </source>
</evidence>
<keyword evidence="6 12" id="KW-1000">Mitochondrion outer membrane</keyword>
<evidence type="ECO:0000256" key="7">
    <source>
        <dbReference type="ARBA" id="ARBA00022803"/>
    </source>
</evidence>
<dbReference type="PIRSF" id="PIRSF008835">
    <property type="entry name" value="TPR_repeat_11_Fis1"/>
    <property type="match status" value="1"/>
</dbReference>
<keyword evidence="9 12" id="KW-0496">Mitochondrion</keyword>
<evidence type="ECO:0000256" key="8">
    <source>
        <dbReference type="ARBA" id="ARBA00022989"/>
    </source>
</evidence>
<dbReference type="CDD" id="cd12212">
    <property type="entry name" value="Fis1"/>
    <property type="match status" value="1"/>
</dbReference>
<gene>
    <name evidence="14" type="ORF">IE81DRAFT_300897</name>
</gene>
<dbReference type="STRING" id="1522189.A0A316W0W6"/>
<keyword evidence="10 12" id="KW-0472">Membrane</keyword>
<organism evidence="14 15">
    <name type="scientific">Ceraceosorus guamensis</name>
    <dbReference type="NCBI Taxonomy" id="1522189"/>
    <lineage>
        <taxon>Eukaryota</taxon>
        <taxon>Fungi</taxon>
        <taxon>Dikarya</taxon>
        <taxon>Basidiomycota</taxon>
        <taxon>Ustilaginomycotina</taxon>
        <taxon>Exobasidiomycetes</taxon>
        <taxon>Ceraceosorales</taxon>
        <taxon>Ceraceosoraceae</taxon>
        <taxon>Ceraceosorus</taxon>
    </lineage>
</organism>
<dbReference type="InterPro" id="IPR028061">
    <property type="entry name" value="Fis1_TPR_C"/>
</dbReference>
<dbReference type="GeneID" id="37034094"/>
<evidence type="ECO:0000256" key="11">
    <source>
        <dbReference type="ARBA" id="ARBA00025016"/>
    </source>
</evidence>